<sequence length="97" mass="11086">MEKIILSEQDVVNAICLFHAKFRQVSPSEVEVELMYDDENGFSAEASVHGQNDFYKTANLIAAIRLYIDEQLNRDSMSARILLNLHDDEGIIANIEW</sequence>
<dbReference type="OrthoDB" id="2360753at2"/>
<dbReference type="Pfam" id="PF10850">
    <property type="entry name" value="DUF2653"/>
    <property type="match status" value="1"/>
</dbReference>
<comment type="caution">
    <text evidence="1">The sequence shown here is derived from an EMBL/GenBank/DDBJ whole genome shotgun (WGS) entry which is preliminary data.</text>
</comment>
<protein>
    <recommendedName>
        <fullName evidence="3">DUF2653 domain-containing protein</fullName>
    </recommendedName>
</protein>
<dbReference type="EMBL" id="JPVN01000009">
    <property type="protein sequence ID" value="KGR78806.1"/>
    <property type="molecule type" value="Genomic_DNA"/>
</dbReference>
<dbReference type="eggNOG" id="ENOG5033181">
    <property type="taxonomic scope" value="Bacteria"/>
</dbReference>
<reference evidence="1 2" key="1">
    <citation type="submission" date="2014-02" db="EMBL/GenBank/DDBJ databases">
        <title>Draft genome sequence of Lysinibacillus manganicus DSM 26584T.</title>
        <authorList>
            <person name="Zhang F."/>
            <person name="Wang G."/>
            <person name="Zhang L."/>
        </authorList>
    </citation>
    <scope>NUCLEOTIDE SEQUENCE [LARGE SCALE GENOMIC DNA]</scope>
    <source>
        <strain evidence="1 2">DSM 26584</strain>
    </source>
</reference>
<organism evidence="1 2">
    <name type="scientific">Ureibacillus manganicus DSM 26584</name>
    <dbReference type="NCBI Taxonomy" id="1384049"/>
    <lineage>
        <taxon>Bacteria</taxon>
        <taxon>Bacillati</taxon>
        <taxon>Bacillota</taxon>
        <taxon>Bacilli</taxon>
        <taxon>Bacillales</taxon>
        <taxon>Caryophanaceae</taxon>
        <taxon>Ureibacillus</taxon>
    </lineage>
</organism>
<evidence type="ECO:0008006" key="3">
    <source>
        <dbReference type="Google" id="ProtNLM"/>
    </source>
</evidence>
<evidence type="ECO:0000313" key="1">
    <source>
        <dbReference type="EMBL" id="KGR78806.1"/>
    </source>
</evidence>
<evidence type="ECO:0000313" key="2">
    <source>
        <dbReference type="Proteomes" id="UP000030416"/>
    </source>
</evidence>
<dbReference type="STRING" id="1384049.CD29_08975"/>
<dbReference type="RefSeq" id="WP_036185440.1">
    <property type="nucleotide sequence ID" value="NZ_AVDA01000009.1"/>
</dbReference>
<name>A0A0A3I1Y7_9BACL</name>
<accession>A0A0A3I1Y7</accession>
<dbReference type="AlphaFoldDB" id="A0A0A3I1Y7"/>
<dbReference type="InterPro" id="IPR020516">
    <property type="entry name" value="Uncharacterised_YxcD"/>
</dbReference>
<dbReference type="Proteomes" id="UP000030416">
    <property type="component" value="Unassembled WGS sequence"/>
</dbReference>
<proteinExistence type="predicted"/>
<gene>
    <name evidence="1" type="ORF">CD29_08975</name>
</gene>
<keyword evidence="2" id="KW-1185">Reference proteome</keyword>